<organism evidence="1 2">
    <name type="scientific">Novimethylophilus kurashikiensis</name>
    <dbReference type="NCBI Taxonomy" id="1825523"/>
    <lineage>
        <taxon>Bacteria</taxon>
        <taxon>Pseudomonadati</taxon>
        <taxon>Pseudomonadota</taxon>
        <taxon>Betaproteobacteria</taxon>
        <taxon>Nitrosomonadales</taxon>
        <taxon>Methylophilaceae</taxon>
        <taxon>Novimethylophilus</taxon>
    </lineage>
</organism>
<protein>
    <submittedName>
        <fullName evidence="1">Peptidoglycan lytic exotransglycosylase</fullName>
    </submittedName>
</protein>
<keyword evidence="2" id="KW-1185">Reference proteome</keyword>
<dbReference type="AlphaFoldDB" id="A0A2R5F9U0"/>
<evidence type="ECO:0000313" key="1">
    <source>
        <dbReference type="EMBL" id="GBG15000.1"/>
    </source>
</evidence>
<sequence length="96" mass="10424">MTRLELLKNTYQRAGLGRVEREGSQIINELGELIADTYEAEPADIAEFLAAAINLMPHLIEVAEIEQANLKDETRPEVIAAVGALSAVDVQHKAVG</sequence>
<comment type="caution">
    <text evidence="1">The sequence shown here is derived from an EMBL/GenBank/DDBJ whole genome shotgun (WGS) entry which is preliminary data.</text>
</comment>
<dbReference type="Proteomes" id="UP000245081">
    <property type="component" value="Unassembled WGS sequence"/>
</dbReference>
<accession>A0A2R5F9U0</accession>
<dbReference type="RefSeq" id="WP_109016171.1">
    <property type="nucleotide sequence ID" value="NZ_BDOQ01000013.1"/>
</dbReference>
<proteinExistence type="predicted"/>
<reference evidence="1 2" key="1">
    <citation type="journal article" date="2018" name="Environ. Microbiol.">
        <title>Isolation and genomic characterization of Novimethylophilus kurashikiensis gen. nov. sp. nov., a new lanthanide-dependent methylotrophic species of Methylophilaceae.</title>
        <authorList>
            <person name="Lv H."/>
            <person name="Sahin N."/>
            <person name="Tani A."/>
        </authorList>
    </citation>
    <scope>NUCLEOTIDE SEQUENCE [LARGE SCALE GENOMIC DNA]</scope>
    <source>
        <strain evidence="1 2">La2-4</strain>
    </source>
</reference>
<evidence type="ECO:0000313" key="2">
    <source>
        <dbReference type="Proteomes" id="UP000245081"/>
    </source>
</evidence>
<name>A0A2R5F9U0_9PROT</name>
<dbReference type="EMBL" id="BDOQ01000013">
    <property type="protein sequence ID" value="GBG15000.1"/>
    <property type="molecule type" value="Genomic_DNA"/>
</dbReference>
<gene>
    <name evidence="1" type="ORF">NMK_2601</name>
</gene>